<dbReference type="AlphaFoldDB" id="A0A7T5EMA0"/>
<name>A0A7T5EMA0_9BACL</name>
<organism evidence="1 2">
    <name type="scientific">Brevibacillus composti</name>
    <dbReference type="NCBI Taxonomy" id="2796470"/>
    <lineage>
        <taxon>Bacteria</taxon>
        <taxon>Bacillati</taxon>
        <taxon>Bacillota</taxon>
        <taxon>Bacilli</taxon>
        <taxon>Bacillales</taxon>
        <taxon>Paenibacillaceae</taxon>
        <taxon>Brevibacillus</taxon>
    </lineage>
</organism>
<dbReference type="KEGG" id="bcop:JD108_04590"/>
<proteinExistence type="predicted"/>
<dbReference type="RefSeq" id="WP_198828743.1">
    <property type="nucleotide sequence ID" value="NZ_CP066308.1"/>
</dbReference>
<sequence>MAKVNKAFRERYHDMKLYLPGEEYPDDDQQRVQYLVSQGFLKASEKAVPPKSPTLEEFSELSAAEQKKWLATLGIVGDDSNADKREALYRQYLGVDSSTVDDGAANDGVVNTDADLDA</sequence>
<dbReference type="Proteomes" id="UP000595847">
    <property type="component" value="Chromosome"/>
</dbReference>
<gene>
    <name evidence="1" type="ORF">JD108_04590</name>
</gene>
<evidence type="ECO:0000313" key="1">
    <source>
        <dbReference type="EMBL" id="QQE75213.1"/>
    </source>
</evidence>
<reference evidence="1 2" key="1">
    <citation type="submission" date="2020-12" db="EMBL/GenBank/DDBJ databases">
        <title>strain FJAT-54423T represents a novel species of the genus Brevibacillus.</title>
        <authorList>
            <person name="Tang R."/>
        </authorList>
    </citation>
    <scope>NUCLEOTIDE SEQUENCE [LARGE SCALE GENOMIC DNA]</scope>
    <source>
        <strain evidence="1 2">FJAT-54423</strain>
    </source>
</reference>
<dbReference type="EMBL" id="CP066308">
    <property type="protein sequence ID" value="QQE75213.1"/>
    <property type="molecule type" value="Genomic_DNA"/>
</dbReference>
<protein>
    <submittedName>
        <fullName evidence="1">Uncharacterized protein</fullName>
    </submittedName>
</protein>
<evidence type="ECO:0000313" key="2">
    <source>
        <dbReference type="Proteomes" id="UP000595847"/>
    </source>
</evidence>
<accession>A0A7T5EMA0</accession>